<proteinExistence type="predicted"/>
<name>A0ABW0PQK1_9HYPH</name>
<dbReference type="EMBL" id="JBHSML010000002">
    <property type="protein sequence ID" value="MFC5514633.1"/>
    <property type="molecule type" value="Genomic_DNA"/>
</dbReference>
<dbReference type="NCBIfam" id="NF009314">
    <property type="entry name" value="PRK12674.1-2"/>
    <property type="match status" value="1"/>
</dbReference>
<dbReference type="RefSeq" id="WP_266342662.1">
    <property type="nucleotide sequence ID" value="NZ_JAPKNH010000002.1"/>
</dbReference>
<comment type="caution">
    <text evidence="3">The sequence shown here is derived from an EMBL/GenBank/DDBJ whole genome shotgun (WGS) entry which is preliminary data.</text>
</comment>
<accession>A0ABW0PQK1</accession>
<evidence type="ECO:0000313" key="3">
    <source>
        <dbReference type="EMBL" id="MFC5514633.1"/>
    </source>
</evidence>
<sequence length="124" mass="13305">MIEIIGSLFILAGAIFLFSAGVGILRMPDTFTRIQSGTKATTLGNMLVLTGLAFYHPGWTFKLVLAIYFVLMTNPISSHALSRAAYRIRTPMTPSTSVDMLAEDEAGEAGAKPPAGNAGRRKRS</sequence>
<protein>
    <submittedName>
        <fullName evidence="3">Monovalent cation/H(+) antiporter subunit G</fullName>
    </submittedName>
</protein>
<dbReference type="Proteomes" id="UP001596150">
    <property type="component" value="Unassembled WGS sequence"/>
</dbReference>
<keyword evidence="2" id="KW-0472">Membrane</keyword>
<dbReference type="PANTHER" id="PTHR34703:SF1">
    <property type="entry name" value="ANTIPORTER SUBUNIT MNHG2-RELATED"/>
    <property type="match status" value="1"/>
</dbReference>
<feature type="compositionally biased region" description="Low complexity" evidence="1">
    <location>
        <begin position="108"/>
        <end position="118"/>
    </location>
</feature>
<keyword evidence="2" id="KW-1133">Transmembrane helix</keyword>
<gene>
    <name evidence="3" type="primary">mnhG</name>
    <name evidence="3" type="ORF">ACFPP9_02535</name>
</gene>
<organism evidence="3 4">
    <name type="scientific">Kaistia terrae</name>
    <dbReference type="NCBI Taxonomy" id="537017"/>
    <lineage>
        <taxon>Bacteria</taxon>
        <taxon>Pseudomonadati</taxon>
        <taxon>Pseudomonadota</taxon>
        <taxon>Alphaproteobacteria</taxon>
        <taxon>Hyphomicrobiales</taxon>
        <taxon>Kaistiaceae</taxon>
        <taxon>Kaistia</taxon>
    </lineage>
</organism>
<keyword evidence="2" id="KW-0812">Transmembrane</keyword>
<reference evidence="4" key="1">
    <citation type="journal article" date="2019" name="Int. J. Syst. Evol. Microbiol.">
        <title>The Global Catalogue of Microorganisms (GCM) 10K type strain sequencing project: providing services to taxonomists for standard genome sequencing and annotation.</title>
        <authorList>
            <consortium name="The Broad Institute Genomics Platform"/>
            <consortium name="The Broad Institute Genome Sequencing Center for Infectious Disease"/>
            <person name="Wu L."/>
            <person name="Ma J."/>
        </authorList>
    </citation>
    <scope>NUCLEOTIDE SEQUENCE [LARGE SCALE GENOMIC DNA]</scope>
    <source>
        <strain evidence="4">KACC 12633</strain>
    </source>
</reference>
<feature type="region of interest" description="Disordered" evidence="1">
    <location>
        <begin position="99"/>
        <end position="124"/>
    </location>
</feature>
<dbReference type="InterPro" id="IPR005133">
    <property type="entry name" value="PhaG_MnhG_YufB"/>
</dbReference>
<keyword evidence="4" id="KW-1185">Reference proteome</keyword>
<evidence type="ECO:0000313" key="4">
    <source>
        <dbReference type="Proteomes" id="UP001596150"/>
    </source>
</evidence>
<dbReference type="PANTHER" id="PTHR34703">
    <property type="entry name" value="ANTIPORTER SUBUNIT MNHG2-RELATED"/>
    <property type="match status" value="1"/>
</dbReference>
<evidence type="ECO:0000256" key="2">
    <source>
        <dbReference type="SAM" id="Phobius"/>
    </source>
</evidence>
<dbReference type="NCBIfam" id="TIGR01300">
    <property type="entry name" value="CPA3_mnhG_phaG"/>
    <property type="match status" value="1"/>
</dbReference>
<feature type="transmembrane region" description="Helical" evidence="2">
    <location>
        <begin position="6"/>
        <end position="25"/>
    </location>
</feature>
<dbReference type="Pfam" id="PF03334">
    <property type="entry name" value="PhaG_MnhG_YufB"/>
    <property type="match status" value="1"/>
</dbReference>
<evidence type="ECO:0000256" key="1">
    <source>
        <dbReference type="SAM" id="MobiDB-lite"/>
    </source>
</evidence>